<dbReference type="Proteomes" id="UP000646548">
    <property type="component" value="Unassembled WGS sequence"/>
</dbReference>
<dbReference type="GO" id="GO:0006355">
    <property type="term" value="P:regulation of DNA-templated transcription"/>
    <property type="evidence" value="ECO:0007669"/>
    <property type="project" value="InterPro"/>
</dbReference>
<dbReference type="SUPFAM" id="SSF47459">
    <property type="entry name" value="HLH, helix-loop-helix DNA-binding domain"/>
    <property type="match status" value="1"/>
</dbReference>
<evidence type="ECO:0000313" key="15">
    <source>
        <dbReference type="EMBL" id="KAF6732075.1"/>
    </source>
</evidence>
<feature type="region of interest" description="Disordered" evidence="12">
    <location>
        <begin position="1"/>
        <end position="21"/>
    </location>
</feature>
<evidence type="ECO:0000313" key="17">
    <source>
        <dbReference type="Proteomes" id="UP000261560"/>
    </source>
</evidence>
<gene>
    <name evidence="15" type="ORF">FQA47_023170</name>
</gene>
<dbReference type="Pfam" id="PF07527">
    <property type="entry name" value="Hairy_orange"/>
    <property type="match status" value="1"/>
</dbReference>
<feature type="compositionally biased region" description="Low complexity" evidence="12">
    <location>
        <begin position="150"/>
        <end position="160"/>
    </location>
</feature>
<evidence type="ECO:0000256" key="8">
    <source>
        <dbReference type="ARBA" id="ARBA00055708"/>
    </source>
</evidence>
<comment type="subcellular location">
    <subcellularLocation>
        <location evidence="1">Nucleus</location>
    </subcellularLocation>
</comment>
<name>A0A3B3E1T8_ORYME</name>
<keyword evidence="2" id="KW-0217">Developmental protein</keyword>
<dbReference type="AlphaFoldDB" id="A0A3B3E1T8"/>
<protein>
    <recommendedName>
        <fullName evidence="10">Transcription cofactor HES-6</fullName>
    </recommendedName>
    <alternativeName>
        <fullName evidence="11">Hairy and enhancer of split 6</fullName>
    </alternativeName>
</protein>
<dbReference type="GO" id="GO:0046983">
    <property type="term" value="F:protein dimerization activity"/>
    <property type="evidence" value="ECO:0007669"/>
    <property type="project" value="InterPro"/>
</dbReference>
<dbReference type="STRING" id="30732.ENSOMEP00000036318"/>
<dbReference type="InterPro" id="IPR050370">
    <property type="entry name" value="HES_HEY"/>
</dbReference>
<keyword evidence="5" id="KW-0805">Transcription regulation</keyword>
<accession>A0A3B3E1T8</accession>
<dbReference type="GeneTree" id="ENSGT00940000161398"/>
<dbReference type="Ensembl" id="ENSOMET00000031658.1">
    <property type="protein sequence ID" value="ENSOMEP00000036318.1"/>
    <property type="gene ID" value="ENSOMEG00000023814.1"/>
</dbReference>
<evidence type="ECO:0000256" key="5">
    <source>
        <dbReference type="ARBA" id="ARBA00023015"/>
    </source>
</evidence>
<keyword evidence="4" id="KW-0221">Differentiation</keyword>
<dbReference type="SUPFAM" id="SSF158457">
    <property type="entry name" value="Orange domain-like"/>
    <property type="match status" value="1"/>
</dbReference>
<dbReference type="PANTHER" id="PTHR10985">
    <property type="entry name" value="BASIC HELIX-LOOP-HELIX TRANSCRIPTION FACTOR, HES-RELATED"/>
    <property type="match status" value="1"/>
</dbReference>
<evidence type="ECO:0000259" key="14">
    <source>
        <dbReference type="PROSITE" id="PS51054"/>
    </source>
</evidence>
<keyword evidence="7" id="KW-0539">Nucleus</keyword>
<evidence type="ECO:0000256" key="9">
    <source>
        <dbReference type="ARBA" id="ARBA00064255"/>
    </source>
</evidence>
<keyword evidence="3" id="KW-0678">Repressor</keyword>
<feature type="domain" description="Orange" evidence="14">
    <location>
        <begin position="84"/>
        <end position="117"/>
    </location>
</feature>
<dbReference type="EMBL" id="WKFB01000198">
    <property type="protein sequence ID" value="KAF6732075.1"/>
    <property type="molecule type" value="Genomic_DNA"/>
</dbReference>
<proteinExistence type="predicted"/>
<feature type="region of interest" description="Disordered" evidence="12">
    <location>
        <begin position="128"/>
        <end position="192"/>
    </location>
</feature>
<evidence type="ECO:0000313" key="16">
    <source>
        <dbReference type="Ensembl" id="ENSOMEP00000036318.1"/>
    </source>
</evidence>
<evidence type="ECO:0000256" key="11">
    <source>
        <dbReference type="ARBA" id="ARBA00081410"/>
    </source>
</evidence>
<dbReference type="OrthoDB" id="6085656at2759"/>
<organism evidence="16 17">
    <name type="scientific">Oryzias melastigma</name>
    <name type="common">Marine medaka</name>
    <dbReference type="NCBI Taxonomy" id="30732"/>
    <lineage>
        <taxon>Eukaryota</taxon>
        <taxon>Metazoa</taxon>
        <taxon>Chordata</taxon>
        <taxon>Craniata</taxon>
        <taxon>Vertebrata</taxon>
        <taxon>Euteleostomi</taxon>
        <taxon>Actinopterygii</taxon>
        <taxon>Neopterygii</taxon>
        <taxon>Teleostei</taxon>
        <taxon>Neoteleostei</taxon>
        <taxon>Acanthomorphata</taxon>
        <taxon>Ovalentaria</taxon>
        <taxon>Atherinomorphae</taxon>
        <taxon>Beloniformes</taxon>
        <taxon>Adrianichthyidae</taxon>
        <taxon>Oryziinae</taxon>
        <taxon>Oryzias</taxon>
    </lineage>
</organism>
<dbReference type="OMA" id="NNEYHRV"/>
<dbReference type="GO" id="GO:0005634">
    <property type="term" value="C:nucleus"/>
    <property type="evidence" value="ECO:0007669"/>
    <property type="project" value="UniProtKB-SubCell"/>
</dbReference>
<dbReference type="GO" id="GO:0030154">
    <property type="term" value="P:cell differentiation"/>
    <property type="evidence" value="ECO:0007669"/>
    <property type="project" value="UniProtKB-KW"/>
</dbReference>
<dbReference type="GO" id="GO:1990837">
    <property type="term" value="F:sequence-specific double-stranded DNA binding"/>
    <property type="evidence" value="ECO:0007669"/>
    <property type="project" value="UniProtKB-ARBA"/>
</dbReference>
<dbReference type="InterPro" id="IPR003650">
    <property type="entry name" value="Orange_dom"/>
</dbReference>
<dbReference type="FunFam" id="4.10.280.10:FF:000081">
    <property type="entry name" value="transcription cofactor HES-6 isoform X1"/>
    <property type="match status" value="1"/>
</dbReference>
<evidence type="ECO:0000256" key="10">
    <source>
        <dbReference type="ARBA" id="ARBA00073426"/>
    </source>
</evidence>
<dbReference type="Gene3D" id="4.10.280.10">
    <property type="entry name" value="Helix-loop-helix DNA-binding domain"/>
    <property type="match status" value="1"/>
</dbReference>
<feature type="domain" description="BHLH" evidence="13">
    <location>
        <begin position="13"/>
        <end position="65"/>
    </location>
</feature>
<keyword evidence="17" id="KW-1185">Reference proteome</keyword>
<evidence type="ECO:0000256" key="6">
    <source>
        <dbReference type="ARBA" id="ARBA00023163"/>
    </source>
</evidence>
<comment type="function">
    <text evidence="8">Does not bind DNA itself but suppresses both HES1-mediated N box-dependent transcriptional repression and binding of HES1 to E box sequences. Also suppresses HES1-mediated inhibition of the heterodimer formed by ASCL1/MASH1 and TCF3/E47, allowing ASCL1 and TCF3 to up-regulate transcription in its presence. Promotes cell differentiation.</text>
</comment>
<feature type="compositionally biased region" description="Basic and acidic residues" evidence="12">
    <location>
        <begin position="11"/>
        <end position="21"/>
    </location>
</feature>
<evidence type="ECO:0000256" key="12">
    <source>
        <dbReference type="SAM" id="MobiDB-lite"/>
    </source>
</evidence>
<dbReference type="PaxDb" id="30732-ENSOMEP00000036318"/>
<dbReference type="Pfam" id="PF00010">
    <property type="entry name" value="HLH"/>
    <property type="match status" value="1"/>
</dbReference>
<evidence type="ECO:0000256" key="7">
    <source>
        <dbReference type="ARBA" id="ARBA00023242"/>
    </source>
</evidence>
<reference evidence="15" key="2">
    <citation type="journal article" name="BMC Genomics">
        <title>Long-read sequencing and de novo genome assembly of marine medaka (Oryzias melastigma).</title>
        <authorList>
            <person name="Liang P."/>
            <person name="Saqib H.S.A."/>
            <person name="Ni X."/>
            <person name="Shen Y."/>
        </authorList>
    </citation>
    <scope>NUCLEOTIDE SEQUENCE</scope>
    <source>
        <strain evidence="15">Bigg-433</strain>
    </source>
</reference>
<dbReference type="SMART" id="SM00353">
    <property type="entry name" value="HLH"/>
    <property type="match status" value="1"/>
</dbReference>
<comment type="subunit">
    <text evidence="9">Transcription repression requires formation of a complex with a corepressor protein of the Groucho/TLE family. Interacts with HES1.</text>
</comment>
<dbReference type="PROSITE" id="PS50888">
    <property type="entry name" value="BHLH"/>
    <property type="match status" value="1"/>
</dbReference>
<dbReference type="InterPro" id="IPR036638">
    <property type="entry name" value="HLH_DNA-bd_sf"/>
</dbReference>
<reference evidence="16" key="1">
    <citation type="submission" date="2025-05" db="UniProtKB">
        <authorList>
            <consortium name="Ensembl"/>
        </authorList>
    </citation>
    <scope>IDENTIFICATION</scope>
</reference>
<evidence type="ECO:0000259" key="13">
    <source>
        <dbReference type="PROSITE" id="PS50888"/>
    </source>
</evidence>
<dbReference type="InterPro" id="IPR011598">
    <property type="entry name" value="bHLH_dom"/>
</dbReference>
<dbReference type="PROSITE" id="PS51054">
    <property type="entry name" value="ORANGE"/>
    <property type="match status" value="1"/>
</dbReference>
<keyword evidence="6" id="KW-0804">Transcription</keyword>
<evidence type="ECO:0000256" key="2">
    <source>
        <dbReference type="ARBA" id="ARBA00022473"/>
    </source>
</evidence>
<dbReference type="Proteomes" id="UP000261560">
    <property type="component" value="Unplaced"/>
</dbReference>
<evidence type="ECO:0000256" key="3">
    <source>
        <dbReference type="ARBA" id="ARBA00022491"/>
    </source>
</evidence>
<evidence type="ECO:0000256" key="1">
    <source>
        <dbReference type="ARBA" id="ARBA00004123"/>
    </source>
</evidence>
<feature type="compositionally biased region" description="Acidic residues" evidence="12">
    <location>
        <begin position="161"/>
        <end position="170"/>
    </location>
</feature>
<evidence type="ECO:0000256" key="4">
    <source>
        <dbReference type="ARBA" id="ARBA00022782"/>
    </source>
</evidence>
<sequence length="192" mass="21213">MSDTRGADGGPSDRKMRKPLVEKKRRARINDSLHELRLLVADADLQSKMENAEVLEVTVNRVENILQNRDREVDAVNREASERFAAGYIQCMHDVHTFMSGCPGIDHGLSAELLNHLLESLPLNEQNLVPDAGRDSSCAPRDGLHMAGVSPSPSASSADDLSSDLDETDSENSQRSNSEEGRESHGVLWRPW</sequence>